<dbReference type="InterPro" id="IPR020084">
    <property type="entry name" value="NUDIX_hydrolase_CS"/>
</dbReference>
<dbReference type="Proteomes" id="UP000242263">
    <property type="component" value="Unassembled WGS sequence"/>
</dbReference>
<evidence type="ECO:0000313" key="4">
    <source>
        <dbReference type="Proteomes" id="UP000242263"/>
    </source>
</evidence>
<proteinExistence type="predicted"/>
<dbReference type="SUPFAM" id="SSF53254">
    <property type="entry name" value="Phosphoglycerate mutase-like"/>
    <property type="match status" value="1"/>
</dbReference>
<evidence type="ECO:0000259" key="2">
    <source>
        <dbReference type="PROSITE" id="PS51462"/>
    </source>
</evidence>
<dbReference type="InterPro" id="IPR015797">
    <property type="entry name" value="NUDIX_hydrolase-like_dom_sf"/>
</dbReference>
<dbReference type="Pfam" id="PF00293">
    <property type="entry name" value="NUDIX"/>
    <property type="match status" value="1"/>
</dbReference>
<dbReference type="SUPFAM" id="SSF55811">
    <property type="entry name" value="Nudix"/>
    <property type="match status" value="1"/>
</dbReference>
<dbReference type="RefSeq" id="WP_101541555.1">
    <property type="nucleotide sequence ID" value="NZ_PKGU01000005.1"/>
</dbReference>
<gene>
    <name evidence="3" type="ORF">CYJ32_07145</name>
</gene>
<reference evidence="3 4" key="1">
    <citation type="submission" date="2017-12" db="EMBL/GenBank/DDBJ databases">
        <title>Phylogenetic diversity of female urinary microbiome.</title>
        <authorList>
            <person name="Thomas-White K."/>
            <person name="Wolfe A.J."/>
        </authorList>
    </citation>
    <scope>NUCLEOTIDE SEQUENCE [LARGE SCALE GENOMIC DNA]</scope>
    <source>
        <strain evidence="3 4">UMB0064</strain>
    </source>
</reference>
<organism evidence="3 4">
    <name type="scientific">Alloscardovia omnicolens</name>
    <dbReference type="NCBI Taxonomy" id="419015"/>
    <lineage>
        <taxon>Bacteria</taxon>
        <taxon>Bacillati</taxon>
        <taxon>Actinomycetota</taxon>
        <taxon>Actinomycetes</taxon>
        <taxon>Bifidobacteriales</taxon>
        <taxon>Bifidobacteriaceae</taxon>
        <taxon>Alloscardovia</taxon>
    </lineage>
</organism>
<sequence>MASRSIQAAGSVVYRTTEFGQLRVCVIHRPRYNDWSFPKGKLDADESLIHAAVRETAEETGVHIVLQAPLARISYVLGADNSDAVVSNKKARTGVKKYVSYWIARDIPEHMLNARSASFGQIIHRTVNETDEIRWLSIDDALNLLTRADDKNILLDFSRRVSAHQQHSCTLIIARQASAISKKKWGGSSPSRPLSPLGAAQAHALVTELSCYMPHEIYTDTTVACQRTAEPWHNLTHLPVRALSHADESASKHSHRVSNATEHNPFVSQLEQTMENIMQSSLPCAALIVAKQHLSSTADFFSPLAADPTVSRELIQILRGKKALAPGQAVALTIESNPCTVTSVQKVEPIVF</sequence>
<keyword evidence="1" id="KW-0378">Hydrolase</keyword>
<dbReference type="PROSITE" id="PS00893">
    <property type="entry name" value="NUDIX_BOX"/>
    <property type="match status" value="1"/>
</dbReference>
<dbReference type="AlphaFoldDB" id="A0A2I1M319"/>
<feature type="domain" description="Nudix hydrolase" evidence="2">
    <location>
        <begin position="4"/>
        <end position="159"/>
    </location>
</feature>
<dbReference type="PANTHER" id="PTHR21340:SF0">
    <property type="entry name" value="BIS(5'-NUCLEOSYL)-TETRAPHOSPHATASE [ASYMMETRICAL]"/>
    <property type="match status" value="1"/>
</dbReference>
<dbReference type="EMBL" id="PKGU01000005">
    <property type="protein sequence ID" value="PKZ14508.1"/>
    <property type="molecule type" value="Genomic_DNA"/>
</dbReference>
<dbReference type="InterPro" id="IPR051325">
    <property type="entry name" value="Nudix_hydrolase_domain"/>
</dbReference>
<name>A0A2I1M319_9BIFI</name>
<evidence type="ECO:0000313" key="3">
    <source>
        <dbReference type="EMBL" id="PKZ14508.1"/>
    </source>
</evidence>
<comment type="caution">
    <text evidence="3">The sequence shown here is derived from an EMBL/GenBank/DDBJ whole genome shotgun (WGS) entry which is preliminary data.</text>
</comment>
<dbReference type="PROSITE" id="PS51462">
    <property type="entry name" value="NUDIX"/>
    <property type="match status" value="1"/>
</dbReference>
<accession>A0A2I1M319</accession>
<dbReference type="PANTHER" id="PTHR21340">
    <property type="entry name" value="DIADENOSINE 5,5-P1,P4-TETRAPHOSPHATE PYROPHOSPHOHYDROLASE MUTT"/>
    <property type="match status" value="1"/>
</dbReference>
<dbReference type="InterPro" id="IPR029033">
    <property type="entry name" value="His_PPase_superfam"/>
</dbReference>
<dbReference type="Gene3D" id="3.40.50.1240">
    <property type="entry name" value="Phosphoglycerate mutase-like"/>
    <property type="match status" value="1"/>
</dbReference>
<dbReference type="GO" id="GO:0004081">
    <property type="term" value="F:bis(5'-nucleosyl)-tetraphosphatase (asymmetrical) activity"/>
    <property type="evidence" value="ECO:0007669"/>
    <property type="project" value="TreeGrafter"/>
</dbReference>
<dbReference type="InterPro" id="IPR000086">
    <property type="entry name" value="NUDIX_hydrolase_dom"/>
</dbReference>
<dbReference type="CDD" id="cd03673">
    <property type="entry name" value="NUDIX_Ap6A_hydrolase"/>
    <property type="match status" value="1"/>
</dbReference>
<evidence type="ECO:0000256" key="1">
    <source>
        <dbReference type="ARBA" id="ARBA00022801"/>
    </source>
</evidence>
<dbReference type="GO" id="GO:0006167">
    <property type="term" value="P:AMP biosynthetic process"/>
    <property type="evidence" value="ECO:0007669"/>
    <property type="project" value="TreeGrafter"/>
</dbReference>
<dbReference type="GO" id="GO:0006754">
    <property type="term" value="P:ATP biosynthetic process"/>
    <property type="evidence" value="ECO:0007669"/>
    <property type="project" value="TreeGrafter"/>
</dbReference>
<dbReference type="Gene3D" id="3.90.79.10">
    <property type="entry name" value="Nucleoside Triphosphate Pyrophosphohydrolase"/>
    <property type="match status" value="1"/>
</dbReference>
<protein>
    <recommendedName>
        <fullName evidence="2">Nudix hydrolase domain-containing protein</fullName>
    </recommendedName>
</protein>